<feature type="region of interest" description="Disordered" evidence="1">
    <location>
        <begin position="1"/>
        <end position="37"/>
    </location>
</feature>
<organism evidence="2 3">
    <name type="scientific">Cylindrotheca closterium</name>
    <dbReference type="NCBI Taxonomy" id="2856"/>
    <lineage>
        <taxon>Eukaryota</taxon>
        <taxon>Sar</taxon>
        <taxon>Stramenopiles</taxon>
        <taxon>Ochrophyta</taxon>
        <taxon>Bacillariophyta</taxon>
        <taxon>Bacillariophyceae</taxon>
        <taxon>Bacillariophycidae</taxon>
        <taxon>Bacillariales</taxon>
        <taxon>Bacillariaceae</taxon>
        <taxon>Cylindrotheca</taxon>
    </lineage>
</organism>
<feature type="compositionally biased region" description="Basic residues" evidence="1">
    <location>
        <begin position="26"/>
        <end position="37"/>
    </location>
</feature>
<evidence type="ECO:0000313" key="2">
    <source>
        <dbReference type="EMBL" id="CAJ1953556.1"/>
    </source>
</evidence>
<evidence type="ECO:0000313" key="3">
    <source>
        <dbReference type="Proteomes" id="UP001295423"/>
    </source>
</evidence>
<sequence length="624" mass="65123">MMQQHETDLQQMQRKAPPPALTSGGGKKKGPPLRRGKWTQEEEAYANRLIQEFKAGLLPLTDGTTLRTFLSKLLNCDPMRISKKFVGGNCIGKQVFRRRTADLNRLTPEQIQNSRAELSELERRFLDRVAQTNRVKSSGVGGSTTATSNPVGQVTHVAGQVSLKGEDTNAGTPSSPPWLQTPLGYKQGSGAAMAAANLAEGGGSRAAAAGRALLRGIDPSSLSKAAGSGLSSSGSAGLLAMAELQRRASQQSLLQNIRGQSAQNLLAALTSADGGGGVSMVNLANSSSASRLGLSGSNSIGNLMLKNSFSRDRLNQLAKDRGLSSTSLSNMIDRKNSFDALMSLDFQSLQSIDNLANLIQSGASSTQAPASGMKNWSADNSNSRNSLAGLAGGTGSTGSLSEVARRLASSGQMESLLRSFSSNNVKRGEPIDHNQSSSSNLQQLLQNAQSEQASSSMSSLLGGSRNGSSAASLANLLRENSSTGLTALRMQDGLNNRNSSVEDFLSLVAAGDIPHQDPSLLNVPLMHHQQNTNGDNMSRPGSAAAVLAQQRLLAQATGNPALANAIASRSFGSLRNLSGGLLKNNSAAALLARSGGDSAGSSMSLKRKLLELDASRDKGSAKKR</sequence>
<dbReference type="EMBL" id="CAKOGP040001832">
    <property type="protein sequence ID" value="CAJ1953556.1"/>
    <property type="molecule type" value="Genomic_DNA"/>
</dbReference>
<feature type="region of interest" description="Disordered" evidence="1">
    <location>
        <begin position="423"/>
        <end position="465"/>
    </location>
</feature>
<feature type="compositionally biased region" description="Low complexity" evidence="1">
    <location>
        <begin position="594"/>
        <end position="604"/>
    </location>
</feature>
<evidence type="ECO:0000256" key="1">
    <source>
        <dbReference type="SAM" id="MobiDB-lite"/>
    </source>
</evidence>
<name>A0AAD2JIK6_9STRA</name>
<dbReference type="PANTHER" id="PTHR35213:SF5">
    <property type="entry name" value="RING-TYPE DOMAIN-CONTAINING PROTEIN"/>
    <property type="match status" value="1"/>
</dbReference>
<feature type="compositionally biased region" description="Basic and acidic residues" evidence="1">
    <location>
        <begin position="608"/>
        <end position="624"/>
    </location>
</feature>
<dbReference type="PANTHER" id="PTHR35213">
    <property type="entry name" value="RING-TYPE DOMAIN-CONTAINING PROTEIN-RELATED"/>
    <property type="match status" value="1"/>
</dbReference>
<proteinExistence type="predicted"/>
<reference evidence="2" key="1">
    <citation type="submission" date="2023-08" db="EMBL/GenBank/DDBJ databases">
        <authorList>
            <person name="Audoor S."/>
            <person name="Bilcke G."/>
        </authorList>
    </citation>
    <scope>NUCLEOTIDE SEQUENCE</scope>
</reference>
<feature type="region of interest" description="Disordered" evidence="1">
    <location>
        <begin position="594"/>
        <end position="624"/>
    </location>
</feature>
<dbReference type="AlphaFoldDB" id="A0AAD2JIK6"/>
<dbReference type="Proteomes" id="UP001295423">
    <property type="component" value="Unassembled WGS sequence"/>
</dbReference>
<gene>
    <name evidence="2" type="ORF">CYCCA115_LOCUS14155</name>
</gene>
<accession>A0AAD2JIK6</accession>
<keyword evidence="3" id="KW-1185">Reference proteome</keyword>
<feature type="region of interest" description="Disordered" evidence="1">
    <location>
        <begin position="366"/>
        <end position="396"/>
    </location>
</feature>
<comment type="caution">
    <text evidence="2">The sequence shown here is derived from an EMBL/GenBank/DDBJ whole genome shotgun (WGS) entry which is preliminary data.</text>
</comment>
<feature type="compositionally biased region" description="Low complexity" evidence="1">
    <location>
        <begin position="434"/>
        <end position="465"/>
    </location>
</feature>
<protein>
    <submittedName>
        <fullName evidence="2">Uncharacterized protein</fullName>
    </submittedName>
</protein>